<protein>
    <submittedName>
        <fullName evidence="5">AraC family transcriptional regulator</fullName>
    </submittedName>
</protein>
<dbReference type="InterPro" id="IPR037923">
    <property type="entry name" value="HTH-like"/>
</dbReference>
<gene>
    <name evidence="5" type="ORF">DWY65_10615</name>
</gene>
<evidence type="ECO:0000256" key="3">
    <source>
        <dbReference type="ARBA" id="ARBA00023163"/>
    </source>
</evidence>
<dbReference type="InterPro" id="IPR018060">
    <property type="entry name" value="HTH_AraC"/>
</dbReference>
<feature type="domain" description="HTH araC/xylS-type" evidence="4">
    <location>
        <begin position="198"/>
        <end position="296"/>
    </location>
</feature>
<dbReference type="InterPro" id="IPR003313">
    <property type="entry name" value="AraC-bd"/>
</dbReference>
<dbReference type="SUPFAM" id="SSF51215">
    <property type="entry name" value="Regulatory protein AraC"/>
    <property type="match status" value="1"/>
</dbReference>
<evidence type="ECO:0000256" key="2">
    <source>
        <dbReference type="ARBA" id="ARBA00023125"/>
    </source>
</evidence>
<accession>A0A412DJZ1</accession>
<evidence type="ECO:0000313" key="5">
    <source>
        <dbReference type="EMBL" id="RGR12224.1"/>
    </source>
</evidence>
<sequence length="308" mass="35748">MTKNYNDLGVEFKYLIVNDMDQKFGLWVNTVGFQSIQPDSPYPLKDHPSGYFFNVQKGRVLREYQLVYITKGRGLFSSETTPEKQVCKGRLMVLFPGQWHTYHPYRQTGWNEYYIGFEGPVIDNLVKGGFLSKDNQVLEVGLNEELVSLFSRALEIAEADKISSQQYLGGIVLHIVGMILSISKNKIFEVGDVDQKIEQAKIIMNENVFKDIDPEELAMKLNISYSWFRKVFKDYTGYAPAKYFQELKLRKAKQLLVGTSHSVKEISFMLDYKSTEHFFSLFKKRTGFTPLEYRSFGRETEVENEDFD</sequence>
<dbReference type="Pfam" id="PF12833">
    <property type="entry name" value="HTH_18"/>
    <property type="match status" value="1"/>
</dbReference>
<comment type="caution">
    <text evidence="5">The sequence shown here is derived from an EMBL/GenBank/DDBJ whole genome shotgun (WGS) entry which is preliminary data.</text>
</comment>
<evidence type="ECO:0000259" key="4">
    <source>
        <dbReference type="PROSITE" id="PS01124"/>
    </source>
</evidence>
<dbReference type="SMART" id="SM00342">
    <property type="entry name" value="HTH_ARAC"/>
    <property type="match status" value="1"/>
</dbReference>
<dbReference type="Proteomes" id="UP000283310">
    <property type="component" value="Unassembled WGS sequence"/>
</dbReference>
<dbReference type="RefSeq" id="WP_117904013.1">
    <property type="nucleotide sequence ID" value="NZ_JADNPL010000017.1"/>
</dbReference>
<dbReference type="SUPFAM" id="SSF46689">
    <property type="entry name" value="Homeodomain-like"/>
    <property type="match status" value="2"/>
</dbReference>
<dbReference type="Gene3D" id="1.10.10.60">
    <property type="entry name" value="Homeodomain-like"/>
    <property type="match status" value="2"/>
</dbReference>
<proteinExistence type="predicted"/>
<keyword evidence="1" id="KW-0805">Transcription regulation</keyword>
<evidence type="ECO:0000256" key="1">
    <source>
        <dbReference type="ARBA" id="ARBA00023015"/>
    </source>
</evidence>
<dbReference type="GO" id="GO:0043565">
    <property type="term" value="F:sequence-specific DNA binding"/>
    <property type="evidence" value="ECO:0007669"/>
    <property type="project" value="InterPro"/>
</dbReference>
<keyword evidence="2" id="KW-0238">DNA-binding</keyword>
<dbReference type="PANTHER" id="PTHR43280">
    <property type="entry name" value="ARAC-FAMILY TRANSCRIPTIONAL REGULATOR"/>
    <property type="match status" value="1"/>
</dbReference>
<dbReference type="EMBL" id="QRTW01000017">
    <property type="protein sequence ID" value="RGR12224.1"/>
    <property type="molecule type" value="Genomic_DNA"/>
</dbReference>
<keyword evidence="3" id="KW-0804">Transcription</keyword>
<evidence type="ECO:0000313" key="6">
    <source>
        <dbReference type="Proteomes" id="UP000283310"/>
    </source>
</evidence>
<reference evidence="5 6" key="1">
    <citation type="submission" date="2018-08" db="EMBL/GenBank/DDBJ databases">
        <title>A genome reference for cultivated species of the human gut microbiota.</title>
        <authorList>
            <person name="Zou Y."/>
            <person name="Xue W."/>
            <person name="Luo G."/>
        </authorList>
    </citation>
    <scope>NUCLEOTIDE SEQUENCE [LARGE SCALE GENOMIC DNA]</scope>
    <source>
        <strain evidence="5 6">AF26-20BH</strain>
    </source>
</reference>
<dbReference type="Pfam" id="PF02311">
    <property type="entry name" value="AraC_binding"/>
    <property type="match status" value="1"/>
</dbReference>
<dbReference type="PANTHER" id="PTHR43280:SF30">
    <property type="entry name" value="MMSAB OPERON REGULATORY PROTEIN"/>
    <property type="match status" value="1"/>
</dbReference>
<organism evidence="5 6">
    <name type="scientific">Bacteroides stercoris</name>
    <dbReference type="NCBI Taxonomy" id="46506"/>
    <lineage>
        <taxon>Bacteria</taxon>
        <taxon>Pseudomonadati</taxon>
        <taxon>Bacteroidota</taxon>
        <taxon>Bacteroidia</taxon>
        <taxon>Bacteroidales</taxon>
        <taxon>Bacteroidaceae</taxon>
        <taxon>Bacteroides</taxon>
    </lineage>
</organism>
<dbReference type="InterPro" id="IPR009057">
    <property type="entry name" value="Homeodomain-like_sf"/>
</dbReference>
<dbReference type="PROSITE" id="PS01124">
    <property type="entry name" value="HTH_ARAC_FAMILY_2"/>
    <property type="match status" value="1"/>
</dbReference>
<name>A0A412DJZ1_BACSE</name>
<dbReference type="AlphaFoldDB" id="A0A412DJZ1"/>
<dbReference type="GO" id="GO:0003700">
    <property type="term" value="F:DNA-binding transcription factor activity"/>
    <property type="evidence" value="ECO:0007669"/>
    <property type="project" value="InterPro"/>
</dbReference>